<evidence type="ECO:0000313" key="1">
    <source>
        <dbReference type="EMBL" id="CAE7856369.1"/>
    </source>
</evidence>
<proteinExistence type="predicted"/>
<accession>A0A813A8T0</accession>
<protein>
    <submittedName>
        <fullName evidence="1">Uncharacterized protein</fullName>
    </submittedName>
</protein>
<organism evidence="1 2">
    <name type="scientific">Symbiodinium necroappetens</name>
    <dbReference type="NCBI Taxonomy" id="1628268"/>
    <lineage>
        <taxon>Eukaryota</taxon>
        <taxon>Sar</taxon>
        <taxon>Alveolata</taxon>
        <taxon>Dinophyceae</taxon>
        <taxon>Suessiales</taxon>
        <taxon>Symbiodiniaceae</taxon>
        <taxon>Symbiodinium</taxon>
    </lineage>
</organism>
<evidence type="ECO:0000313" key="2">
    <source>
        <dbReference type="Proteomes" id="UP000601435"/>
    </source>
</evidence>
<dbReference type="Proteomes" id="UP000601435">
    <property type="component" value="Unassembled WGS sequence"/>
</dbReference>
<dbReference type="EMBL" id="CAJNJA010055707">
    <property type="protein sequence ID" value="CAE7856369.1"/>
    <property type="molecule type" value="Genomic_DNA"/>
</dbReference>
<name>A0A813A8T0_9DINO</name>
<dbReference type="AlphaFoldDB" id="A0A813A8T0"/>
<gene>
    <name evidence="1" type="ORF">SNEC2469_LOCUS26900</name>
</gene>
<keyword evidence="2" id="KW-1185">Reference proteome</keyword>
<dbReference type="OrthoDB" id="416891at2759"/>
<comment type="caution">
    <text evidence="1">The sequence shown here is derived from an EMBL/GenBank/DDBJ whole genome shotgun (WGS) entry which is preliminary data.</text>
</comment>
<reference evidence="1" key="1">
    <citation type="submission" date="2021-02" db="EMBL/GenBank/DDBJ databases">
        <authorList>
            <person name="Dougan E. K."/>
            <person name="Rhodes N."/>
            <person name="Thang M."/>
            <person name="Chan C."/>
        </authorList>
    </citation>
    <scope>NUCLEOTIDE SEQUENCE</scope>
</reference>
<sequence>MSTIVIQTAGNLMKDMDQDPERAKTIMNLIAFEPASNSTGFCLALYKSMVDDKRAGLLQTQVMTMTLDKIWRMKADDKIRNVIGALQVTPMDLLTLSPEWRPSDMPVAGCRWSTRATFEVQVARSLWTNYGQAGGTALENMIARAIVERKSLLTDATKTLLRFAASQCTTAASVGEECKRVVQRYPYTIVEEMKEKADDFFYMNRISTTTCADAVLAAKVCHLQLGPVSNSLETSGADAKQLTDYMVEMAEIVKARTPGVMREILAVMKDDVDLTHESADKKKALLEHLSEPSHFKNFCKLAKMFEVDGWSGMTDTGVDTVAFAIADGATVRIRTIRAEADLTPQTFSTAAQVIHKLQTLSKAAKAAKEYVEECSFSGLVLPDKMKDVTVATLNIASKLQDRPLLWCKSLMQKGQTSGLLALDASVRANVGAPAERLLRLAQVVEDATKPTDQQPDLFALDKYHDKALLSSCVVNFIEVHAAISEGGESFDLQKLRQVTASLVAKLGTTMMDTAQAISELKTKTLAAAIPRLEPLQQALKDEDKKVAQTLCQKLNEETLTLECSKGVWVKICE</sequence>